<evidence type="ECO:0008006" key="5">
    <source>
        <dbReference type="Google" id="ProtNLM"/>
    </source>
</evidence>
<keyword evidence="2" id="KW-0472">Membrane</keyword>
<dbReference type="EMBL" id="ML213590">
    <property type="protein sequence ID" value="TFK44047.1"/>
    <property type="molecule type" value="Genomic_DNA"/>
</dbReference>
<gene>
    <name evidence="3" type="ORF">BDQ12DRAFT_717235</name>
</gene>
<feature type="compositionally biased region" description="Low complexity" evidence="1">
    <location>
        <begin position="239"/>
        <end position="253"/>
    </location>
</feature>
<feature type="transmembrane region" description="Helical" evidence="2">
    <location>
        <begin position="114"/>
        <end position="130"/>
    </location>
</feature>
<dbReference type="InterPro" id="IPR029058">
    <property type="entry name" value="AB_hydrolase_fold"/>
</dbReference>
<evidence type="ECO:0000313" key="3">
    <source>
        <dbReference type="EMBL" id="TFK44047.1"/>
    </source>
</evidence>
<sequence length="417" mass="46169">MNGWKDKLDEYVDRIENIMDKKLEEGSDERVKSMRVTVDPVVMLHRPLLWYFIVATVDSMTSLTLLLLGFKHYAPPQWFQSFPPRPVLSLLSRKAPPAALIPYWYKPHRSRTKLPLVFIHGIGIGLYPYIPTLRQLTSEDPDLGILPPELLPISMHMTPRPVPPRPAMLASLDAILESLCAEERASQDDARSPLLSQELPSWSRVVLAAHSYGTFVAGWVVRNHSSGSDSILPTAAMQRSPSASSRTLSSPAPSNMPVALAPSLSTKIAHLVLFDAIPILLSHPPMAHNSVYRHPSSVLHHEPAEASLGALANRESHNDYHAHEHPESSNPPTRSGAVHPQQPGSCGISPVAMRMWHVPWAERSFGLKGGYGERSLGSSWLPGKKIPNDHILVELRGLGMAMEERTPLVEDGMWLLS</sequence>
<evidence type="ECO:0000256" key="2">
    <source>
        <dbReference type="SAM" id="Phobius"/>
    </source>
</evidence>
<dbReference type="PANTHER" id="PTHR37471">
    <property type="entry name" value="UNNAMED PRODUCT"/>
    <property type="match status" value="1"/>
</dbReference>
<name>A0A5C3MGL4_9AGAR</name>
<dbReference type="OrthoDB" id="6431331at2759"/>
<organism evidence="3 4">
    <name type="scientific">Crucibulum laeve</name>
    <dbReference type="NCBI Taxonomy" id="68775"/>
    <lineage>
        <taxon>Eukaryota</taxon>
        <taxon>Fungi</taxon>
        <taxon>Dikarya</taxon>
        <taxon>Basidiomycota</taxon>
        <taxon>Agaricomycotina</taxon>
        <taxon>Agaricomycetes</taxon>
        <taxon>Agaricomycetidae</taxon>
        <taxon>Agaricales</taxon>
        <taxon>Agaricineae</taxon>
        <taxon>Nidulariaceae</taxon>
        <taxon>Crucibulum</taxon>
    </lineage>
</organism>
<feature type="compositionally biased region" description="Basic and acidic residues" evidence="1">
    <location>
        <begin position="318"/>
        <end position="327"/>
    </location>
</feature>
<feature type="transmembrane region" description="Helical" evidence="2">
    <location>
        <begin position="48"/>
        <end position="70"/>
    </location>
</feature>
<dbReference type="Proteomes" id="UP000308652">
    <property type="component" value="Unassembled WGS sequence"/>
</dbReference>
<proteinExistence type="predicted"/>
<dbReference type="PANTHER" id="PTHR37471:SF1">
    <property type="entry name" value="AB HYDROLASE-1 DOMAIN-CONTAINING PROTEIN"/>
    <property type="match status" value="1"/>
</dbReference>
<feature type="region of interest" description="Disordered" evidence="1">
    <location>
        <begin position="318"/>
        <end position="344"/>
    </location>
</feature>
<dbReference type="STRING" id="68775.A0A5C3MGL4"/>
<keyword evidence="2" id="KW-0812">Transmembrane</keyword>
<dbReference type="SUPFAM" id="SSF53474">
    <property type="entry name" value="alpha/beta-Hydrolases"/>
    <property type="match status" value="1"/>
</dbReference>
<reference evidence="3 4" key="1">
    <citation type="journal article" date="2019" name="Nat. Ecol. Evol.">
        <title>Megaphylogeny resolves global patterns of mushroom evolution.</title>
        <authorList>
            <person name="Varga T."/>
            <person name="Krizsan K."/>
            <person name="Foldi C."/>
            <person name="Dima B."/>
            <person name="Sanchez-Garcia M."/>
            <person name="Sanchez-Ramirez S."/>
            <person name="Szollosi G.J."/>
            <person name="Szarkandi J.G."/>
            <person name="Papp V."/>
            <person name="Albert L."/>
            <person name="Andreopoulos W."/>
            <person name="Angelini C."/>
            <person name="Antonin V."/>
            <person name="Barry K.W."/>
            <person name="Bougher N.L."/>
            <person name="Buchanan P."/>
            <person name="Buyck B."/>
            <person name="Bense V."/>
            <person name="Catcheside P."/>
            <person name="Chovatia M."/>
            <person name="Cooper J."/>
            <person name="Damon W."/>
            <person name="Desjardin D."/>
            <person name="Finy P."/>
            <person name="Geml J."/>
            <person name="Haridas S."/>
            <person name="Hughes K."/>
            <person name="Justo A."/>
            <person name="Karasinski D."/>
            <person name="Kautmanova I."/>
            <person name="Kiss B."/>
            <person name="Kocsube S."/>
            <person name="Kotiranta H."/>
            <person name="LaButti K.M."/>
            <person name="Lechner B.E."/>
            <person name="Liimatainen K."/>
            <person name="Lipzen A."/>
            <person name="Lukacs Z."/>
            <person name="Mihaltcheva S."/>
            <person name="Morgado L.N."/>
            <person name="Niskanen T."/>
            <person name="Noordeloos M.E."/>
            <person name="Ohm R.A."/>
            <person name="Ortiz-Santana B."/>
            <person name="Ovrebo C."/>
            <person name="Racz N."/>
            <person name="Riley R."/>
            <person name="Savchenko A."/>
            <person name="Shiryaev A."/>
            <person name="Soop K."/>
            <person name="Spirin V."/>
            <person name="Szebenyi C."/>
            <person name="Tomsovsky M."/>
            <person name="Tulloss R.E."/>
            <person name="Uehling J."/>
            <person name="Grigoriev I.V."/>
            <person name="Vagvolgyi C."/>
            <person name="Papp T."/>
            <person name="Martin F.M."/>
            <person name="Miettinen O."/>
            <person name="Hibbett D.S."/>
            <person name="Nagy L.G."/>
        </authorList>
    </citation>
    <scope>NUCLEOTIDE SEQUENCE [LARGE SCALE GENOMIC DNA]</scope>
    <source>
        <strain evidence="3 4">CBS 166.37</strain>
    </source>
</reference>
<evidence type="ECO:0000256" key="1">
    <source>
        <dbReference type="SAM" id="MobiDB-lite"/>
    </source>
</evidence>
<dbReference type="AlphaFoldDB" id="A0A5C3MGL4"/>
<accession>A0A5C3MGL4</accession>
<keyword evidence="2" id="KW-1133">Transmembrane helix</keyword>
<evidence type="ECO:0000313" key="4">
    <source>
        <dbReference type="Proteomes" id="UP000308652"/>
    </source>
</evidence>
<keyword evidence="4" id="KW-1185">Reference proteome</keyword>
<protein>
    <recommendedName>
        <fullName evidence="5">AB hydrolase-1 domain-containing protein</fullName>
    </recommendedName>
</protein>
<feature type="region of interest" description="Disordered" evidence="1">
    <location>
        <begin position="230"/>
        <end position="256"/>
    </location>
</feature>